<organism evidence="2 3">
    <name type="scientific">Methylomagnum ishizawai</name>
    <dbReference type="NCBI Taxonomy" id="1760988"/>
    <lineage>
        <taxon>Bacteria</taxon>
        <taxon>Pseudomonadati</taxon>
        <taxon>Pseudomonadota</taxon>
        <taxon>Gammaproteobacteria</taxon>
        <taxon>Methylococcales</taxon>
        <taxon>Methylococcaceae</taxon>
        <taxon>Methylomagnum</taxon>
    </lineage>
</organism>
<dbReference type="RefSeq" id="WP_085216514.1">
    <property type="nucleotide sequence ID" value="NZ_FXAM01000002.1"/>
</dbReference>
<accession>A0A1Y6DBJ4</accession>
<proteinExistence type="predicted"/>
<gene>
    <name evidence="2" type="ORF">SAMN02949497_0514</name>
</gene>
<protein>
    <recommendedName>
        <fullName evidence="1">Glycosyltransferase 61 catalytic domain-containing protein</fullName>
    </recommendedName>
</protein>
<dbReference type="EMBL" id="FXAM01000002">
    <property type="protein sequence ID" value="SMF97484.1"/>
    <property type="molecule type" value="Genomic_DNA"/>
</dbReference>
<sequence length="374" mass="42424">MKTLLSPLIIGNNNLVSSLLFPSEPSKRPLPLIAPDICPQWFSDRHSEVFGWLPPLGVHRLTNCLVIANGMVINEGGELVYSPDIVSPFWTKKLDRYSIETIKTKEIISCDNDIIYVRLANPGFKVYGHWLLDILPSLWLFKYFCSTQSFDMDFKFVLQEGTPGWAIDIISDYFGICRDMIIYFDEANQILSIKNLIIPSYLRVSPAISPRFNDFVNDLLYVSLMNKATVTNNQTKFPKKFFILRGNGAINRKTTLDNQDSLLEILKQFGIVPFYPESLSFSDQIALFSQAELIIGEFGSALHNAVFSPDSTSVVVLANSFMNWTQSAISALRGQRLQYIKPETEQKVNSLQSYVYNIDDIRINIETVLTARSS</sequence>
<dbReference type="Proteomes" id="UP000192923">
    <property type="component" value="Unassembled WGS sequence"/>
</dbReference>
<dbReference type="Pfam" id="PF04577">
    <property type="entry name" value="Glyco_transf_61"/>
    <property type="match status" value="1"/>
</dbReference>
<name>A0A1Y6DBJ4_9GAMM</name>
<keyword evidence="3" id="KW-1185">Reference proteome</keyword>
<reference evidence="2 3" key="1">
    <citation type="submission" date="2016-12" db="EMBL/GenBank/DDBJ databases">
        <authorList>
            <person name="Song W.-J."/>
            <person name="Kurnit D.M."/>
        </authorList>
    </citation>
    <scope>NUCLEOTIDE SEQUENCE [LARGE SCALE GENOMIC DNA]</scope>
    <source>
        <strain evidence="2 3">175</strain>
    </source>
</reference>
<feature type="domain" description="Glycosyltransferase 61 catalytic" evidence="1">
    <location>
        <begin position="127"/>
        <end position="315"/>
    </location>
</feature>
<evidence type="ECO:0000259" key="1">
    <source>
        <dbReference type="Pfam" id="PF04577"/>
    </source>
</evidence>
<dbReference type="GO" id="GO:0016757">
    <property type="term" value="F:glycosyltransferase activity"/>
    <property type="evidence" value="ECO:0007669"/>
    <property type="project" value="InterPro"/>
</dbReference>
<dbReference type="OrthoDB" id="288532at2"/>
<evidence type="ECO:0000313" key="2">
    <source>
        <dbReference type="EMBL" id="SMF97484.1"/>
    </source>
</evidence>
<evidence type="ECO:0000313" key="3">
    <source>
        <dbReference type="Proteomes" id="UP000192923"/>
    </source>
</evidence>
<dbReference type="AlphaFoldDB" id="A0A1Y6DBJ4"/>
<dbReference type="InterPro" id="IPR049625">
    <property type="entry name" value="Glyco_transf_61_cat"/>
</dbReference>
<dbReference type="STRING" id="1760988.SAMN02949497_0514"/>